<name>B3TCB3_9ARCH</name>
<proteinExistence type="predicted"/>
<gene>
    <name evidence="1" type="ORF">ALOHA_HF4000APKG10I20ctg7g9</name>
</gene>
<reference evidence="1" key="1">
    <citation type="journal article" date="2008" name="ISME J.">
        <title>Genomic patterns of recombination, clonal divergence and environment in marine microbial populations.</title>
        <authorList>
            <person name="Konstantinidis K.T."/>
            <person name="Delong E.F."/>
        </authorList>
    </citation>
    <scope>NUCLEOTIDE SEQUENCE</scope>
</reference>
<dbReference type="Gene3D" id="2.30.30.830">
    <property type="match status" value="1"/>
</dbReference>
<evidence type="ECO:0000313" key="1">
    <source>
        <dbReference type="EMBL" id="ABZ10228.1"/>
    </source>
</evidence>
<dbReference type="EMBL" id="EU016670">
    <property type="protein sequence ID" value="ABZ10228.1"/>
    <property type="molecule type" value="Genomic_DNA"/>
</dbReference>
<dbReference type="InterPro" id="IPR007446">
    <property type="entry name" value="PilP"/>
</dbReference>
<protein>
    <submittedName>
        <fullName evidence="1">Uncharacterized protein</fullName>
    </submittedName>
</protein>
<dbReference type="Pfam" id="PF04351">
    <property type="entry name" value="PilP"/>
    <property type="match status" value="1"/>
</dbReference>
<dbReference type="AlphaFoldDB" id="B3TCB3"/>
<sequence length="504" mass="57963">MMILQMKIRRQMKILFFLWIALAGVSSFPASAMTSSLQDDLRSRNQKINILFRISGLEDILENIESVLQISGNINKEALAPCHLARGVWCGFARRIMHRAYSREKFNRVQKQSFLENYKPQYVFLGVQWYRSSLGKKLMRLKNEANNPASQPARDLFVENLLSSPPSEERVFLVEEIERASTMTEASKTLYLGYVKLMYPFNKTIQGKRPGKVLRLLEESITEPMREIVLRGLLFSFKDIKDKELEKYAEFLNSEAGSWFSQTTLKGFEKGIKRNLHQAGQIQEDLLKEIKSGGPEFPLVKEIAEPGQRYLLIGKRDPFQPLVNSGGLALPAEEGQMSKARLFGEELGDIPPIALLVFAKIEDQHPDLYRNLKHFERLINDREELEEMEDDEYSDAIENYRAALEQASDIKMDESPLQIEYDSLRMTGIIRKRLEAIAMFEIGQTGYAVRQGDRIGPVFGYVDEIQDEQIVVVEKFRDYLGNILTNQKIIDFYQDTSNEGDTNL</sequence>
<organism evidence="1">
    <name type="scientific">uncultured marine crenarchaeote HF4000_APKG10I20</name>
    <dbReference type="NCBI Taxonomy" id="455612"/>
    <lineage>
        <taxon>Archaea</taxon>
        <taxon>Nitrososphaerota</taxon>
        <taxon>Nitrososphaeria</taxon>
        <taxon>Nitrosopumilales</taxon>
        <taxon>environmental samples</taxon>
    </lineage>
</organism>
<accession>B3TCB3</accession>